<reference evidence="1 2" key="1">
    <citation type="submission" date="2019-09" db="EMBL/GenBank/DDBJ databases">
        <authorList>
            <person name="Ou C."/>
        </authorList>
    </citation>
    <scope>NUCLEOTIDE SEQUENCE [LARGE SCALE GENOMIC DNA]</scope>
    <source>
        <strain evidence="1">S2</strain>
        <tissue evidence="1">Leaf</tissue>
    </source>
</reference>
<dbReference type="AlphaFoldDB" id="A0A5N5GN31"/>
<dbReference type="OrthoDB" id="913284at2759"/>
<reference evidence="1 2" key="3">
    <citation type="submission" date="2019-11" db="EMBL/GenBank/DDBJ databases">
        <title>A de novo genome assembly of a pear dwarfing rootstock.</title>
        <authorList>
            <person name="Wang F."/>
            <person name="Wang J."/>
            <person name="Li S."/>
            <person name="Zhang Y."/>
            <person name="Fang M."/>
            <person name="Ma L."/>
            <person name="Zhao Y."/>
            <person name="Jiang S."/>
        </authorList>
    </citation>
    <scope>NUCLEOTIDE SEQUENCE [LARGE SCALE GENOMIC DNA]</scope>
    <source>
        <strain evidence="1">S2</strain>
        <tissue evidence="1">Leaf</tissue>
    </source>
</reference>
<name>A0A5N5GN31_9ROSA</name>
<evidence type="ECO:0000313" key="2">
    <source>
        <dbReference type="Proteomes" id="UP000327157"/>
    </source>
</evidence>
<gene>
    <name evidence="1" type="ORF">D8674_021630</name>
</gene>
<comment type="caution">
    <text evidence="1">The sequence shown here is derived from an EMBL/GenBank/DDBJ whole genome shotgun (WGS) entry which is preliminary data.</text>
</comment>
<proteinExistence type="predicted"/>
<accession>A0A5N5GN31</accession>
<protein>
    <submittedName>
        <fullName evidence="1">Uncharacterized protein</fullName>
    </submittedName>
</protein>
<organism evidence="1 2">
    <name type="scientific">Pyrus ussuriensis x Pyrus communis</name>
    <dbReference type="NCBI Taxonomy" id="2448454"/>
    <lineage>
        <taxon>Eukaryota</taxon>
        <taxon>Viridiplantae</taxon>
        <taxon>Streptophyta</taxon>
        <taxon>Embryophyta</taxon>
        <taxon>Tracheophyta</taxon>
        <taxon>Spermatophyta</taxon>
        <taxon>Magnoliopsida</taxon>
        <taxon>eudicotyledons</taxon>
        <taxon>Gunneridae</taxon>
        <taxon>Pentapetalae</taxon>
        <taxon>rosids</taxon>
        <taxon>fabids</taxon>
        <taxon>Rosales</taxon>
        <taxon>Rosaceae</taxon>
        <taxon>Amygdaloideae</taxon>
        <taxon>Maleae</taxon>
        <taxon>Pyrus</taxon>
    </lineage>
</organism>
<sequence>MSHLIRSRKAVMIAPRSIPPPPTLATIASTKMDPKLFAVWYKQSESDLHQYFQTFDDPQVALEEGCPKEVEDREENWVWLCSHFQEPHNVKAKANKISWEKKTFIHHSSSKPFSYRMKAWPQRGSKFLEIDIFADVYIRLRDKLVESLHATMMENTIGIE</sequence>
<dbReference type="EMBL" id="SMOL01000402">
    <property type="protein sequence ID" value="KAB2615042.1"/>
    <property type="molecule type" value="Genomic_DNA"/>
</dbReference>
<reference evidence="2" key="2">
    <citation type="submission" date="2019-10" db="EMBL/GenBank/DDBJ databases">
        <title>A de novo genome assembly of a pear dwarfing rootstock.</title>
        <authorList>
            <person name="Wang F."/>
            <person name="Wang J."/>
            <person name="Li S."/>
            <person name="Zhang Y."/>
            <person name="Fang M."/>
            <person name="Ma L."/>
            <person name="Zhao Y."/>
            <person name="Jiang S."/>
        </authorList>
    </citation>
    <scope>NUCLEOTIDE SEQUENCE [LARGE SCALE GENOMIC DNA]</scope>
</reference>
<dbReference type="Proteomes" id="UP000327157">
    <property type="component" value="Chromosome 3"/>
</dbReference>
<keyword evidence="2" id="KW-1185">Reference proteome</keyword>
<evidence type="ECO:0000313" key="1">
    <source>
        <dbReference type="EMBL" id="KAB2615042.1"/>
    </source>
</evidence>